<dbReference type="Gene3D" id="3.80.10.10">
    <property type="entry name" value="Ribonuclease Inhibitor"/>
    <property type="match status" value="1"/>
</dbReference>
<feature type="region of interest" description="Disordered" evidence="1">
    <location>
        <begin position="489"/>
        <end position="525"/>
    </location>
</feature>
<dbReference type="InterPro" id="IPR032675">
    <property type="entry name" value="LRR_dom_sf"/>
</dbReference>
<gene>
    <name evidence="2" type="ORF">K469DRAFT_555695</name>
</gene>
<evidence type="ECO:0000256" key="1">
    <source>
        <dbReference type="SAM" id="MobiDB-lite"/>
    </source>
</evidence>
<protein>
    <recommendedName>
        <fullName evidence="4">F-box domain-containing protein</fullName>
    </recommendedName>
</protein>
<dbReference type="OrthoDB" id="2522477at2759"/>
<name>A0A6A6EJP2_9PEZI</name>
<keyword evidence="3" id="KW-1185">Reference proteome</keyword>
<organism evidence="2 3">
    <name type="scientific">Zopfia rhizophila CBS 207.26</name>
    <dbReference type="NCBI Taxonomy" id="1314779"/>
    <lineage>
        <taxon>Eukaryota</taxon>
        <taxon>Fungi</taxon>
        <taxon>Dikarya</taxon>
        <taxon>Ascomycota</taxon>
        <taxon>Pezizomycotina</taxon>
        <taxon>Dothideomycetes</taxon>
        <taxon>Dothideomycetes incertae sedis</taxon>
        <taxon>Zopfiaceae</taxon>
        <taxon>Zopfia</taxon>
    </lineage>
</organism>
<evidence type="ECO:0008006" key="4">
    <source>
        <dbReference type="Google" id="ProtNLM"/>
    </source>
</evidence>
<evidence type="ECO:0000313" key="3">
    <source>
        <dbReference type="Proteomes" id="UP000800200"/>
    </source>
</evidence>
<dbReference type="EMBL" id="ML994616">
    <property type="protein sequence ID" value="KAF2191884.1"/>
    <property type="molecule type" value="Genomic_DNA"/>
</dbReference>
<reference evidence="2" key="1">
    <citation type="journal article" date="2020" name="Stud. Mycol.">
        <title>101 Dothideomycetes genomes: a test case for predicting lifestyles and emergence of pathogens.</title>
        <authorList>
            <person name="Haridas S."/>
            <person name="Albert R."/>
            <person name="Binder M."/>
            <person name="Bloem J."/>
            <person name="Labutti K."/>
            <person name="Salamov A."/>
            <person name="Andreopoulos B."/>
            <person name="Baker S."/>
            <person name="Barry K."/>
            <person name="Bills G."/>
            <person name="Bluhm B."/>
            <person name="Cannon C."/>
            <person name="Castanera R."/>
            <person name="Culley D."/>
            <person name="Daum C."/>
            <person name="Ezra D."/>
            <person name="Gonzalez J."/>
            <person name="Henrissat B."/>
            <person name="Kuo A."/>
            <person name="Liang C."/>
            <person name="Lipzen A."/>
            <person name="Lutzoni F."/>
            <person name="Magnuson J."/>
            <person name="Mondo S."/>
            <person name="Nolan M."/>
            <person name="Ohm R."/>
            <person name="Pangilinan J."/>
            <person name="Park H.-J."/>
            <person name="Ramirez L."/>
            <person name="Alfaro M."/>
            <person name="Sun H."/>
            <person name="Tritt A."/>
            <person name="Yoshinaga Y."/>
            <person name="Zwiers L.-H."/>
            <person name="Turgeon B."/>
            <person name="Goodwin S."/>
            <person name="Spatafora J."/>
            <person name="Crous P."/>
            <person name="Grigoriev I."/>
        </authorList>
    </citation>
    <scope>NUCLEOTIDE SEQUENCE</scope>
    <source>
        <strain evidence="2">CBS 207.26</strain>
    </source>
</reference>
<dbReference type="SUPFAM" id="SSF52047">
    <property type="entry name" value="RNI-like"/>
    <property type="match status" value="1"/>
</dbReference>
<dbReference type="Proteomes" id="UP000800200">
    <property type="component" value="Unassembled WGS sequence"/>
</dbReference>
<accession>A0A6A6EJP2</accession>
<proteinExistence type="predicted"/>
<dbReference type="AlphaFoldDB" id="A0A6A6EJP2"/>
<evidence type="ECO:0000313" key="2">
    <source>
        <dbReference type="EMBL" id="KAF2191884.1"/>
    </source>
</evidence>
<sequence length="560" mass="64365">MTEDQAYPQPQTRFLSLPSELVLATISHLSDDRNTLVSLARTCRILQPISEEYLYDTIELLSTRDLHDLTIAFNSRPARVEAVHTLKILYKFHNDLSATLAARCNFNVWIKRMTGLRDWTVESPYDNFEWNKGGHEWVFGDMVEFCMALETASLRNEKALLEGCGLAKLEKFVLHSHGSNSDFWNLKEFHCLFAHPTLRHLHISCVILSSPLYELESYSSSTPLSTLVFDECEIYPDTLLRILSTPKSLKHLTLGENTFNINHGHSVSPILSGAPEKTIQALMPVAHSLESLKHCDPLWMTLWDPLHPPIMKLRGHGLRDFHSLKYMECDHCSFLHQSILMAPTLVPPNLETFTLRYHRYLPASLLDTPPDMERYSRLPSLKVLDLIQPWDMDLIRGMPDFVCGSERLRARHAWAYKLSKHGIRTRAYAEIHKSMFPPYLHGEMVPQPLCIYDSEEVGFVRVLHDKDFDEESDEDFGFDLFSYHESIGEASQTPERGNAEEKSTFEGMTSKELSGPEEREENICETDQLGRGDVWWLKEKVDRLVNEFLDIHDKSGSDSD</sequence>